<dbReference type="InterPro" id="IPR051446">
    <property type="entry name" value="HTH_trans_reg/aminotransferase"/>
</dbReference>
<dbReference type="Pfam" id="PF00392">
    <property type="entry name" value="GntR"/>
    <property type="match status" value="1"/>
</dbReference>
<dbReference type="SMART" id="SM00345">
    <property type="entry name" value="HTH_GNTR"/>
    <property type="match status" value="1"/>
</dbReference>
<keyword evidence="2" id="KW-0663">Pyridoxal phosphate</keyword>
<organism evidence="7 8">
    <name type="scientific">Actinocatenispora thailandica</name>
    <dbReference type="NCBI Taxonomy" id="227318"/>
    <lineage>
        <taxon>Bacteria</taxon>
        <taxon>Bacillati</taxon>
        <taxon>Actinomycetota</taxon>
        <taxon>Actinomycetes</taxon>
        <taxon>Micromonosporales</taxon>
        <taxon>Micromonosporaceae</taxon>
        <taxon>Actinocatenispora</taxon>
    </lineage>
</organism>
<dbReference type="GO" id="GO:0030170">
    <property type="term" value="F:pyridoxal phosphate binding"/>
    <property type="evidence" value="ECO:0007669"/>
    <property type="project" value="InterPro"/>
</dbReference>
<dbReference type="PRINTS" id="PR00035">
    <property type="entry name" value="HTHGNTR"/>
</dbReference>
<keyword evidence="4" id="KW-0238">DNA-binding</keyword>
<dbReference type="SUPFAM" id="SSF46785">
    <property type="entry name" value="Winged helix' DNA-binding domain"/>
    <property type="match status" value="1"/>
</dbReference>
<feature type="domain" description="HTH gntR-type" evidence="6">
    <location>
        <begin position="18"/>
        <end position="86"/>
    </location>
</feature>
<dbReference type="GO" id="GO:0003677">
    <property type="term" value="F:DNA binding"/>
    <property type="evidence" value="ECO:0007669"/>
    <property type="project" value="UniProtKB-KW"/>
</dbReference>
<evidence type="ECO:0000256" key="4">
    <source>
        <dbReference type="ARBA" id="ARBA00023125"/>
    </source>
</evidence>
<dbReference type="InterPro" id="IPR004839">
    <property type="entry name" value="Aminotransferase_I/II_large"/>
</dbReference>
<dbReference type="InterPro" id="IPR015424">
    <property type="entry name" value="PyrdxlP-dep_Trfase"/>
</dbReference>
<dbReference type="KEGG" id="atl:Athai_52940"/>
<evidence type="ECO:0000256" key="1">
    <source>
        <dbReference type="ARBA" id="ARBA00005384"/>
    </source>
</evidence>
<evidence type="ECO:0000256" key="2">
    <source>
        <dbReference type="ARBA" id="ARBA00022898"/>
    </source>
</evidence>
<protein>
    <submittedName>
        <fullName evidence="7">GntR family transcriptional regulator</fullName>
    </submittedName>
</protein>
<reference evidence="7 8" key="1">
    <citation type="submission" date="2020-08" db="EMBL/GenBank/DDBJ databases">
        <title>Whole genome shotgun sequence of Actinocatenispora thailandica NBRC 105041.</title>
        <authorList>
            <person name="Komaki H."/>
            <person name="Tamura T."/>
        </authorList>
    </citation>
    <scope>NUCLEOTIDE SEQUENCE [LARGE SCALE GENOMIC DNA]</scope>
    <source>
        <strain evidence="7 8">NBRC 105041</strain>
    </source>
</reference>
<dbReference type="Proteomes" id="UP000611640">
    <property type="component" value="Chromosome"/>
</dbReference>
<evidence type="ECO:0000259" key="6">
    <source>
        <dbReference type="PROSITE" id="PS50949"/>
    </source>
</evidence>
<dbReference type="Pfam" id="PF00155">
    <property type="entry name" value="Aminotran_1_2"/>
    <property type="match status" value="1"/>
</dbReference>
<name>A0A7R7HZR1_9ACTN</name>
<dbReference type="AlphaFoldDB" id="A0A7R7HZR1"/>
<dbReference type="EMBL" id="AP023355">
    <property type="protein sequence ID" value="BCJ37791.1"/>
    <property type="molecule type" value="Genomic_DNA"/>
</dbReference>
<gene>
    <name evidence="7" type="ORF">Athai_52940</name>
</gene>
<evidence type="ECO:0000256" key="5">
    <source>
        <dbReference type="ARBA" id="ARBA00023163"/>
    </source>
</evidence>
<dbReference type="PANTHER" id="PTHR46577:SF1">
    <property type="entry name" value="HTH-TYPE TRANSCRIPTIONAL REGULATORY PROTEIN GABR"/>
    <property type="match status" value="1"/>
</dbReference>
<sequence>MARIEHVVDVHISLAGRGDRTTRIYRQLRDAIVDGRLRAGTRLPPTRELASTLAVSRTTVTAAYERLIAEGFLTGRVGAGTFVRPVPTAPGDAPVAPRHGVHPRAIWRQLAAEPAPDASPARYDFRVGVPDPDLFPLATWRRLVAGELRATTLRRPPYAEPAGLPALRAAIARHLALSRSVRAGADDVVVTQGAQQAIDLLGRVLVEPGDRVAVEDPGYLPARQALRAAGARIVGVPVDGEGIDVTALPDDARLVYVTPSHQFPLGVAMSPARRHALLDWAGRHGAVIVEDDYDSEFRYGARPLDPLQSLDTAGRVVYVGSFAKTMAPMLRLGFLVAPASLIPALHAARRVADWYGDPVVAGAMARFIDEGLLARHVRRAQRTYAARREALLDALHRRFGDRLAVVPSAAGLHVAARLTDRSLGAGRYHDLGPRLAAASRVGVAVDPLDRFCTKQNLQHGLALGFGTVPADRIDAGIRLLADAFGDAGARP</sequence>
<dbReference type="InterPro" id="IPR036390">
    <property type="entry name" value="WH_DNA-bd_sf"/>
</dbReference>
<keyword evidence="8" id="KW-1185">Reference proteome</keyword>
<dbReference type="RefSeq" id="WP_203963950.1">
    <property type="nucleotide sequence ID" value="NZ_AP023355.1"/>
</dbReference>
<evidence type="ECO:0000256" key="3">
    <source>
        <dbReference type="ARBA" id="ARBA00023015"/>
    </source>
</evidence>
<dbReference type="Gene3D" id="1.10.10.10">
    <property type="entry name" value="Winged helix-like DNA-binding domain superfamily/Winged helix DNA-binding domain"/>
    <property type="match status" value="1"/>
</dbReference>
<accession>A0A7R7HZR1</accession>
<dbReference type="InterPro" id="IPR036388">
    <property type="entry name" value="WH-like_DNA-bd_sf"/>
</dbReference>
<keyword evidence="5" id="KW-0804">Transcription</keyword>
<comment type="similarity">
    <text evidence="1">In the C-terminal section; belongs to the class-I pyridoxal-phosphate-dependent aminotransferase family.</text>
</comment>
<evidence type="ECO:0000313" key="7">
    <source>
        <dbReference type="EMBL" id="BCJ37791.1"/>
    </source>
</evidence>
<keyword evidence="3" id="KW-0805">Transcription regulation</keyword>
<dbReference type="Gene3D" id="3.40.640.10">
    <property type="entry name" value="Type I PLP-dependent aspartate aminotransferase-like (Major domain)"/>
    <property type="match status" value="1"/>
</dbReference>
<proteinExistence type="inferred from homology"/>
<dbReference type="CDD" id="cd00609">
    <property type="entry name" value="AAT_like"/>
    <property type="match status" value="1"/>
</dbReference>
<dbReference type="PROSITE" id="PS50949">
    <property type="entry name" value="HTH_GNTR"/>
    <property type="match status" value="1"/>
</dbReference>
<dbReference type="SUPFAM" id="SSF53383">
    <property type="entry name" value="PLP-dependent transferases"/>
    <property type="match status" value="1"/>
</dbReference>
<dbReference type="InterPro" id="IPR015421">
    <property type="entry name" value="PyrdxlP-dep_Trfase_major"/>
</dbReference>
<evidence type="ECO:0000313" key="8">
    <source>
        <dbReference type="Proteomes" id="UP000611640"/>
    </source>
</evidence>
<dbReference type="InterPro" id="IPR000524">
    <property type="entry name" value="Tscrpt_reg_HTH_GntR"/>
</dbReference>
<dbReference type="PANTHER" id="PTHR46577">
    <property type="entry name" value="HTH-TYPE TRANSCRIPTIONAL REGULATORY PROTEIN GABR"/>
    <property type="match status" value="1"/>
</dbReference>
<dbReference type="CDD" id="cd07377">
    <property type="entry name" value="WHTH_GntR"/>
    <property type="match status" value="1"/>
</dbReference>
<dbReference type="GO" id="GO:0003700">
    <property type="term" value="F:DNA-binding transcription factor activity"/>
    <property type="evidence" value="ECO:0007669"/>
    <property type="project" value="InterPro"/>
</dbReference>